<feature type="domain" description="Tetrapyrrole biosynthesis uroporphyrinogen III synthase" evidence="8">
    <location>
        <begin position="278"/>
        <end position="514"/>
    </location>
</feature>
<dbReference type="Pfam" id="PF00590">
    <property type="entry name" value="TP_methylase"/>
    <property type="match status" value="1"/>
</dbReference>
<evidence type="ECO:0000259" key="7">
    <source>
        <dbReference type="Pfam" id="PF00590"/>
    </source>
</evidence>
<dbReference type="InterPro" id="IPR000878">
    <property type="entry name" value="4pyrrol_Mease"/>
</dbReference>
<evidence type="ECO:0000256" key="2">
    <source>
        <dbReference type="ARBA" id="ARBA00022603"/>
    </source>
</evidence>
<protein>
    <recommendedName>
        <fullName evidence="1">uroporphyrinogen-III C-methyltransferase</fullName>
        <ecNumber evidence="1">2.1.1.107</ecNumber>
    </recommendedName>
</protein>
<proteinExistence type="inferred from homology"/>
<dbReference type="InterPro" id="IPR006366">
    <property type="entry name" value="CobA/CysG_C"/>
</dbReference>
<reference evidence="10" key="1">
    <citation type="journal article" date="2019" name="Int. J. Syst. Evol. Microbiol.">
        <title>The Global Catalogue of Microorganisms (GCM) 10K type strain sequencing project: providing services to taxonomists for standard genome sequencing and annotation.</title>
        <authorList>
            <consortium name="The Broad Institute Genomics Platform"/>
            <consortium name="The Broad Institute Genome Sequencing Center for Infectious Disease"/>
            <person name="Wu L."/>
            <person name="Ma J."/>
        </authorList>
    </citation>
    <scope>NUCLEOTIDE SEQUENCE [LARGE SCALE GENOMIC DNA]</scope>
    <source>
        <strain evidence="10">CCM 8702</strain>
    </source>
</reference>
<name>A0ABQ1ZYJ3_9BACL</name>
<organism evidence="9 10">
    <name type="scientific">Saccharibacillus endophyticus</name>
    <dbReference type="NCBI Taxonomy" id="2060666"/>
    <lineage>
        <taxon>Bacteria</taxon>
        <taxon>Bacillati</taxon>
        <taxon>Bacillota</taxon>
        <taxon>Bacilli</taxon>
        <taxon>Bacillales</taxon>
        <taxon>Paenibacillaceae</taxon>
        <taxon>Saccharibacillus</taxon>
    </lineage>
</organism>
<dbReference type="PANTHER" id="PTHR45790:SF3">
    <property type="entry name" value="S-ADENOSYL-L-METHIONINE-DEPENDENT UROPORPHYRINOGEN III METHYLTRANSFERASE, CHLOROPLASTIC"/>
    <property type="match status" value="1"/>
</dbReference>
<dbReference type="NCBIfam" id="NF004790">
    <property type="entry name" value="PRK06136.1"/>
    <property type="match status" value="1"/>
</dbReference>
<dbReference type="Pfam" id="PF02602">
    <property type="entry name" value="HEM4"/>
    <property type="match status" value="1"/>
</dbReference>
<dbReference type="SUPFAM" id="SSF53790">
    <property type="entry name" value="Tetrapyrrole methylase"/>
    <property type="match status" value="1"/>
</dbReference>
<evidence type="ECO:0000313" key="9">
    <source>
        <dbReference type="EMBL" id="GGH81095.1"/>
    </source>
</evidence>
<dbReference type="InterPro" id="IPR003754">
    <property type="entry name" value="4pyrrol_synth_uPrphyn_synth"/>
</dbReference>
<keyword evidence="5" id="KW-0627">Porphyrin biosynthesis</keyword>
<evidence type="ECO:0000259" key="8">
    <source>
        <dbReference type="Pfam" id="PF02602"/>
    </source>
</evidence>
<dbReference type="EC" id="2.1.1.107" evidence="1"/>
<keyword evidence="2 6" id="KW-0489">Methyltransferase</keyword>
<dbReference type="SUPFAM" id="SSF69618">
    <property type="entry name" value="HemD-like"/>
    <property type="match status" value="1"/>
</dbReference>
<dbReference type="PROSITE" id="PS00840">
    <property type="entry name" value="SUMT_2"/>
    <property type="match status" value="1"/>
</dbReference>
<dbReference type="Proteomes" id="UP000605427">
    <property type="component" value="Unassembled WGS sequence"/>
</dbReference>
<evidence type="ECO:0000256" key="5">
    <source>
        <dbReference type="ARBA" id="ARBA00023244"/>
    </source>
</evidence>
<keyword evidence="10" id="KW-1185">Reference proteome</keyword>
<evidence type="ECO:0000313" key="10">
    <source>
        <dbReference type="Proteomes" id="UP000605427"/>
    </source>
</evidence>
<dbReference type="Gene3D" id="3.30.950.10">
    <property type="entry name" value="Methyltransferase, Cobalt-precorrin-4 Transmethylase, Domain 2"/>
    <property type="match status" value="1"/>
</dbReference>
<dbReference type="InterPro" id="IPR003043">
    <property type="entry name" value="Uropor_MeTrfase_CS"/>
</dbReference>
<comment type="caution">
    <text evidence="9">The sequence shown here is derived from an EMBL/GenBank/DDBJ whole genome shotgun (WGS) entry which is preliminary data.</text>
</comment>
<evidence type="ECO:0000256" key="1">
    <source>
        <dbReference type="ARBA" id="ARBA00012162"/>
    </source>
</evidence>
<comment type="similarity">
    <text evidence="6">Belongs to the precorrin methyltransferase family.</text>
</comment>
<accession>A0ABQ1ZYJ3</accession>
<dbReference type="CDD" id="cd11642">
    <property type="entry name" value="SUMT"/>
    <property type="match status" value="1"/>
</dbReference>
<feature type="domain" description="Tetrapyrrole methylase" evidence="7">
    <location>
        <begin position="15"/>
        <end position="227"/>
    </location>
</feature>
<evidence type="ECO:0000256" key="6">
    <source>
        <dbReference type="RuleBase" id="RU003960"/>
    </source>
</evidence>
<evidence type="ECO:0000256" key="3">
    <source>
        <dbReference type="ARBA" id="ARBA00022679"/>
    </source>
</evidence>
<dbReference type="Gene3D" id="3.40.50.10090">
    <property type="match status" value="2"/>
</dbReference>
<sequence>MGAESMGNEPKRVGKVYLVGAGPGDAKLITIKGLECIKKADVVVYDRLASPRLLRQMKPGARKIYVGKRTERHTMKQEDINKLLVELALEGHVVVRLKGGDPTVFGRVGEEAEELRQHGIGYEIVPGITSSIAVPAYAGIPVTHRNLASSFSVVTGHENPEKLDKMIKWDKVTNATGTLVFMMGVAQIGHITAQLLKHGRPASTPVALVRWGTRAEQETLIGTLEDIAEKVAARDFKPPAVIVVGDVVSQRERLHWAEQMPLFGRRILVTRSRSQASELVDRIEELGGEPYEFPVIETIMPEGEERLLPIRKAFAEIGQYDWVFFTSVNGVEYFFRHLDEQGLDIRALYRARIAAVGPATIEALRVRGIRSEAPPETFDAEGMIEAYGDKLISGQRVLLPRGDLARSWLPQALSERGLEVTELDTYETVLTGEDDEELLDLLQDGKVHAITFTSSSTVRNLVAVLKRMGQENAVELLNASTLACIGPQTAKTAEELGLRVDLLAKEATIEGLLEALCAWKASADGEETGM</sequence>
<evidence type="ECO:0000256" key="4">
    <source>
        <dbReference type="ARBA" id="ARBA00022691"/>
    </source>
</evidence>
<dbReference type="InterPro" id="IPR036108">
    <property type="entry name" value="4pyrrol_syn_uPrphyn_synt_sf"/>
</dbReference>
<dbReference type="InterPro" id="IPR035996">
    <property type="entry name" value="4pyrrol_Methylase_sf"/>
</dbReference>
<dbReference type="InterPro" id="IPR050161">
    <property type="entry name" value="Siro_Cobalamin_biosynth"/>
</dbReference>
<dbReference type="CDD" id="cd06578">
    <property type="entry name" value="HemD"/>
    <property type="match status" value="1"/>
</dbReference>
<dbReference type="PROSITE" id="PS00839">
    <property type="entry name" value="SUMT_1"/>
    <property type="match status" value="1"/>
</dbReference>
<dbReference type="EMBL" id="BMDD01000003">
    <property type="protein sequence ID" value="GGH81095.1"/>
    <property type="molecule type" value="Genomic_DNA"/>
</dbReference>
<dbReference type="Gene3D" id="3.40.1010.10">
    <property type="entry name" value="Cobalt-precorrin-4 Transmethylase, Domain 1"/>
    <property type="match status" value="1"/>
</dbReference>
<gene>
    <name evidence="9" type="ORF">GCM10007362_30410</name>
</gene>
<dbReference type="NCBIfam" id="TIGR01469">
    <property type="entry name" value="cobA_cysG_Cterm"/>
    <property type="match status" value="1"/>
</dbReference>
<keyword evidence="3 6" id="KW-0808">Transferase</keyword>
<dbReference type="InterPro" id="IPR014776">
    <property type="entry name" value="4pyrrole_Mease_sub2"/>
</dbReference>
<dbReference type="PANTHER" id="PTHR45790">
    <property type="entry name" value="SIROHEME SYNTHASE-RELATED"/>
    <property type="match status" value="1"/>
</dbReference>
<keyword evidence="4" id="KW-0949">S-adenosyl-L-methionine</keyword>
<dbReference type="InterPro" id="IPR014777">
    <property type="entry name" value="4pyrrole_Mease_sub1"/>
</dbReference>